<reference evidence="9 10" key="1">
    <citation type="submission" date="2016-10" db="EMBL/GenBank/DDBJ databases">
        <authorList>
            <person name="de Groot N.N."/>
        </authorList>
    </citation>
    <scope>NUCLEOTIDE SEQUENCE [LARGE SCALE GENOMIC DNA]</scope>
    <source>
        <strain evidence="9 10">DSM 22012</strain>
    </source>
</reference>
<evidence type="ECO:0000256" key="3">
    <source>
        <dbReference type="ARBA" id="ARBA00022448"/>
    </source>
</evidence>
<evidence type="ECO:0000313" key="9">
    <source>
        <dbReference type="EMBL" id="SEG80843.1"/>
    </source>
</evidence>
<feature type="transmembrane region" description="Helical" evidence="8">
    <location>
        <begin position="453"/>
        <end position="469"/>
    </location>
</feature>
<dbReference type="InterPro" id="IPR002490">
    <property type="entry name" value="V-ATPase_116kDa_su"/>
</dbReference>
<evidence type="ECO:0000256" key="1">
    <source>
        <dbReference type="ARBA" id="ARBA00004141"/>
    </source>
</evidence>
<dbReference type="EMBL" id="FNVQ01000005">
    <property type="protein sequence ID" value="SEG80843.1"/>
    <property type="molecule type" value="Genomic_DNA"/>
</dbReference>
<keyword evidence="10" id="KW-1185">Reference proteome</keyword>
<keyword evidence="5 8" id="KW-1133">Transmembrane helix</keyword>
<dbReference type="Proteomes" id="UP000236745">
    <property type="component" value="Unassembled WGS sequence"/>
</dbReference>
<name>A0A1H6D7L6_9GAMM</name>
<keyword evidence="4 8" id="KW-0812">Transmembrane</keyword>
<feature type="transmembrane region" description="Helical" evidence="8">
    <location>
        <begin position="400"/>
        <end position="416"/>
    </location>
</feature>
<feature type="transmembrane region" description="Helical" evidence="8">
    <location>
        <begin position="505"/>
        <end position="526"/>
    </location>
</feature>
<evidence type="ECO:0000256" key="6">
    <source>
        <dbReference type="ARBA" id="ARBA00023065"/>
    </source>
</evidence>
<evidence type="ECO:0000256" key="2">
    <source>
        <dbReference type="ARBA" id="ARBA00009904"/>
    </source>
</evidence>
<evidence type="ECO:0000256" key="4">
    <source>
        <dbReference type="ARBA" id="ARBA00022692"/>
    </source>
</evidence>
<evidence type="ECO:0000256" key="8">
    <source>
        <dbReference type="SAM" id="Phobius"/>
    </source>
</evidence>
<evidence type="ECO:0000256" key="5">
    <source>
        <dbReference type="ARBA" id="ARBA00022989"/>
    </source>
</evidence>
<dbReference type="GO" id="GO:0051117">
    <property type="term" value="F:ATPase binding"/>
    <property type="evidence" value="ECO:0007669"/>
    <property type="project" value="TreeGrafter"/>
</dbReference>
<keyword evidence="3" id="KW-0813">Transport</keyword>
<comment type="subcellular location">
    <subcellularLocation>
        <location evidence="1">Membrane</location>
        <topology evidence="1">Multi-pass membrane protein</topology>
    </subcellularLocation>
</comment>
<dbReference type="OrthoDB" id="9803814at2"/>
<dbReference type="GO" id="GO:0033179">
    <property type="term" value="C:proton-transporting V-type ATPase, V0 domain"/>
    <property type="evidence" value="ECO:0007669"/>
    <property type="project" value="InterPro"/>
</dbReference>
<evidence type="ECO:0000256" key="7">
    <source>
        <dbReference type="ARBA" id="ARBA00023136"/>
    </source>
</evidence>
<feature type="transmembrane region" description="Helical" evidence="8">
    <location>
        <begin position="356"/>
        <end position="380"/>
    </location>
</feature>
<dbReference type="PANTHER" id="PTHR11629">
    <property type="entry name" value="VACUOLAR PROTON ATPASES"/>
    <property type="match status" value="1"/>
</dbReference>
<comment type="similarity">
    <text evidence="2">Belongs to the V-ATPase 116 kDa subunit family.</text>
</comment>
<feature type="transmembrane region" description="Helical" evidence="8">
    <location>
        <begin position="314"/>
        <end position="344"/>
    </location>
</feature>
<protein>
    <submittedName>
        <fullName evidence="9">V/A-type H+-transporting ATPase subunit I</fullName>
    </submittedName>
</protein>
<dbReference type="GO" id="GO:0046961">
    <property type="term" value="F:proton-transporting ATPase activity, rotational mechanism"/>
    <property type="evidence" value="ECO:0007669"/>
    <property type="project" value="InterPro"/>
</dbReference>
<dbReference type="PANTHER" id="PTHR11629:SF63">
    <property type="entry name" value="V-TYPE PROTON ATPASE SUBUNIT A"/>
    <property type="match status" value="1"/>
</dbReference>
<proteinExistence type="inferred from homology"/>
<organism evidence="9 10">
    <name type="scientific">Marinobacterium lutimaris</name>
    <dbReference type="NCBI Taxonomy" id="568106"/>
    <lineage>
        <taxon>Bacteria</taxon>
        <taxon>Pseudomonadati</taxon>
        <taxon>Pseudomonadota</taxon>
        <taxon>Gammaproteobacteria</taxon>
        <taxon>Oceanospirillales</taxon>
        <taxon>Oceanospirillaceae</taxon>
        <taxon>Marinobacterium</taxon>
    </lineage>
</organism>
<sequence length="597" mass="66493">MSIRPLFKVTLIGMLEEKARALDALQSLGLVHIVPLASRPPEKPPEDLGVTPEQLRLALQYLGSCPSKRRQVVTERHFDLVDVVHKVLQKRRRRLKLEEQRDALVKRIRDLTPWGSFELPGEQGLYGQRLWFYLVPNYRMKEVEKADLVWSVVHRDNRLTYVAVIAEDEPRTNQMPVPRTHTGSIPLEQLEHQLQDIEIELELLDGEREADTRWLYLLQRSLAGNADAAERAEVAEQTLDRDGVFAIQGWVDTGKESELNAFAERNGLALLLHRPADDELPPTLLDNPQALSGGEDVVRFYQMPGYRAWDPSRVVFFSFATFFALILSDAGYALMLALVLGFYWKRMGASDTGQRLRILGATLSVFSLVYGVLVGSYFGAGPPWGWLESLKVLDVNDFDSMMNLSIFVGAAHLIIANGINAWRLRGRLPAIASGGWILVIIAGLLLWQLGGSAIIYALGALGLLLVFGCSSERRGRDAKTLLLRVFDGLLALTGLSSMFGDVLSYLRLFALGLASASLALTFNQLAGEVATALPGMGVLLEVLILIVGHLLNFVLAVVSGVIHGLRLNLIEFYNWSLSDEGYLFQPFAKREVNPWIT</sequence>
<feature type="transmembrane region" description="Helical" evidence="8">
    <location>
        <begin position="538"/>
        <end position="562"/>
    </location>
</feature>
<feature type="transmembrane region" description="Helical" evidence="8">
    <location>
        <begin position="428"/>
        <end position="447"/>
    </location>
</feature>
<gene>
    <name evidence="9" type="ORF">SAMN05444390_10587</name>
</gene>
<dbReference type="RefSeq" id="WP_104004921.1">
    <property type="nucleotide sequence ID" value="NZ_FNVQ01000005.1"/>
</dbReference>
<dbReference type="GO" id="GO:0016471">
    <property type="term" value="C:vacuolar proton-transporting V-type ATPase complex"/>
    <property type="evidence" value="ECO:0007669"/>
    <property type="project" value="TreeGrafter"/>
</dbReference>
<dbReference type="GO" id="GO:0007035">
    <property type="term" value="P:vacuolar acidification"/>
    <property type="evidence" value="ECO:0007669"/>
    <property type="project" value="TreeGrafter"/>
</dbReference>
<accession>A0A1H6D7L6</accession>
<dbReference type="AlphaFoldDB" id="A0A1H6D7L6"/>
<keyword evidence="7 8" id="KW-0472">Membrane</keyword>
<evidence type="ECO:0000313" key="10">
    <source>
        <dbReference type="Proteomes" id="UP000236745"/>
    </source>
</evidence>
<keyword evidence="6" id="KW-0406">Ion transport</keyword>